<feature type="domain" description="C2H2-type" evidence="9">
    <location>
        <begin position="463"/>
        <end position="490"/>
    </location>
</feature>
<protein>
    <recommendedName>
        <fullName evidence="9">C2H2-type domain-containing protein</fullName>
    </recommendedName>
</protein>
<dbReference type="Proteomes" id="UP000007635">
    <property type="component" value="Chromosome III"/>
</dbReference>
<dbReference type="FunFam" id="3.30.160.60:FF:002402">
    <property type="entry name" value="Zinc finger protein 347"/>
    <property type="match status" value="1"/>
</dbReference>
<evidence type="ECO:0000256" key="1">
    <source>
        <dbReference type="ARBA" id="ARBA00004123"/>
    </source>
</evidence>
<reference evidence="10" key="2">
    <citation type="submission" date="2025-08" db="UniProtKB">
        <authorList>
            <consortium name="Ensembl"/>
        </authorList>
    </citation>
    <scope>IDENTIFICATION</scope>
</reference>
<evidence type="ECO:0000256" key="2">
    <source>
        <dbReference type="ARBA" id="ARBA00022723"/>
    </source>
</evidence>
<feature type="domain" description="C2H2-type" evidence="9">
    <location>
        <begin position="239"/>
        <end position="266"/>
    </location>
</feature>
<reference evidence="10" key="3">
    <citation type="submission" date="2025-09" db="UniProtKB">
        <authorList>
            <consortium name="Ensembl"/>
        </authorList>
    </citation>
    <scope>IDENTIFICATION</scope>
</reference>
<keyword evidence="11" id="KW-1185">Reference proteome</keyword>
<sequence>MQSGVAIRAQIASVIDALSVAAVAEIAKVVEDGLVVLRVEMRQREDEIHKLRSDIEVLHGDLRTLRGGVTPRPGSHGRAESQRIAADERTSLDKNQNHADHNGLPLPEVQVKREPAEEEGGENGRRPAPQTRPGSRGSGHLNPAQVSSPRFPEPSPGAGPPAPRCCSAGFPQSPFSRGPPGAGQYRGSYGAARRRTAAAAAAKRLIFKKGFLCLYCGKCFERSGHLERHKRIHTGEKPYRCETCGRRFNQKCSLKEHTKIHRRSVQAEPLEMEVAERKRVPEENRPADALRQEGAVKVEDAHVKCEPAEDESVAPPLLGGGEQTRGAAGDGPSESFASFGTDGERWRFQIGGAASFPGMAEPLQPAAEASRGASSFPGKPYGEPGRGGVASRSPYGSSDALPTPSEAGLHGAAGGGGGGGGGGRCFQAMKPKKCFICSYCGKMFERAGHLERHLRIHTGEKPYGCHVCGRCFNQKSSLKSHMKTHRNGETADGPEAHRPMFTMPETRPPRNPPEPDPALVTPEEQALGAAYGEHGVTVKLEPRGEDFGADAGQLWTCGAESGVGGEQPVHDAGYHHAAAVDRRGFASPPRDPPFPNGSEAEEATALGDRYAAAAAGRSGVTCELPVHEYGSLSDGTHGGGGFDFDLSGAVPCGGGDAAGQSCFICSTCGQSFDSFACFQRHRCSEASGESFGCKICGRVFNQMSVLKLHLEQHVE</sequence>
<dbReference type="AlphaFoldDB" id="A0AAQ4P1R0"/>
<evidence type="ECO:0000259" key="9">
    <source>
        <dbReference type="PROSITE" id="PS50157"/>
    </source>
</evidence>
<feature type="compositionally biased region" description="Basic and acidic residues" evidence="8">
    <location>
        <begin position="92"/>
        <end position="101"/>
    </location>
</feature>
<dbReference type="InterPro" id="IPR036236">
    <property type="entry name" value="Znf_C2H2_sf"/>
</dbReference>
<keyword evidence="6" id="KW-0539">Nucleus</keyword>
<dbReference type="GO" id="GO:0008270">
    <property type="term" value="F:zinc ion binding"/>
    <property type="evidence" value="ECO:0007669"/>
    <property type="project" value="UniProtKB-KW"/>
</dbReference>
<evidence type="ECO:0000313" key="11">
    <source>
        <dbReference type="Proteomes" id="UP000007635"/>
    </source>
</evidence>
<dbReference type="Gene3D" id="3.30.160.60">
    <property type="entry name" value="Classic Zinc Finger"/>
    <property type="match status" value="5"/>
</dbReference>
<evidence type="ECO:0000313" key="10">
    <source>
        <dbReference type="Ensembl" id="ENSGACP00000032716.1"/>
    </source>
</evidence>
<dbReference type="GeneTree" id="ENSGT00980000198710"/>
<dbReference type="PROSITE" id="PS50157">
    <property type="entry name" value="ZINC_FINGER_C2H2_2"/>
    <property type="match status" value="5"/>
</dbReference>
<comment type="subcellular location">
    <subcellularLocation>
        <location evidence="1">Nucleus</location>
    </subcellularLocation>
</comment>
<feature type="domain" description="C2H2-type" evidence="9">
    <location>
        <begin position="691"/>
        <end position="715"/>
    </location>
</feature>
<feature type="region of interest" description="Disordered" evidence="8">
    <location>
        <begin position="356"/>
        <end position="421"/>
    </location>
</feature>
<feature type="region of interest" description="Disordered" evidence="8">
    <location>
        <begin position="65"/>
        <end position="84"/>
    </location>
</feature>
<keyword evidence="5" id="KW-0862">Zinc</keyword>
<dbReference type="FunFam" id="3.30.160.60:FF:000557">
    <property type="entry name" value="zinc finger and SCAN domain-containing protein 29"/>
    <property type="match status" value="2"/>
</dbReference>
<feature type="domain" description="C2H2-type" evidence="9">
    <location>
        <begin position="211"/>
        <end position="238"/>
    </location>
</feature>
<name>A0AAQ4P1R0_GASAC</name>
<dbReference type="PANTHER" id="PTHR16515:SF21">
    <property type="entry name" value="PR DOMAIN ZINC FINGER PROTEIN 13"/>
    <property type="match status" value="1"/>
</dbReference>
<dbReference type="FunFam" id="3.30.160.60:FF:001498">
    <property type="entry name" value="Zinc finger protein 404"/>
    <property type="match status" value="1"/>
</dbReference>
<evidence type="ECO:0000256" key="6">
    <source>
        <dbReference type="ARBA" id="ARBA00023242"/>
    </source>
</evidence>
<dbReference type="PROSITE" id="PS00028">
    <property type="entry name" value="ZINC_FINGER_C2H2_1"/>
    <property type="match status" value="5"/>
</dbReference>
<dbReference type="SMART" id="SM00355">
    <property type="entry name" value="ZnF_C2H2"/>
    <property type="match status" value="6"/>
</dbReference>
<accession>A0AAQ4P1R0</accession>
<dbReference type="GO" id="GO:0005634">
    <property type="term" value="C:nucleus"/>
    <property type="evidence" value="ECO:0007669"/>
    <property type="project" value="UniProtKB-SubCell"/>
</dbReference>
<evidence type="ECO:0000256" key="4">
    <source>
        <dbReference type="ARBA" id="ARBA00022771"/>
    </source>
</evidence>
<proteinExistence type="predicted"/>
<evidence type="ECO:0000256" key="7">
    <source>
        <dbReference type="PROSITE-ProRule" id="PRU00042"/>
    </source>
</evidence>
<organism evidence="10 11">
    <name type="scientific">Gasterosteus aculeatus aculeatus</name>
    <name type="common">three-spined stickleback</name>
    <dbReference type="NCBI Taxonomy" id="481459"/>
    <lineage>
        <taxon>Eukaryota</taxon>
        <taxon>Metazoa</taxon>
        <taxon>Chordata</taxon>
        <taxon>Craniata</taxon>
        <taxon>Vertebrata</taxon>
        <taxon>Euteleostomi</taxon>
        <taxon>Actinopterygii</taxon>
        <taxon>Neopterygii</taxon>
        <taxon>Teleostei</taxon>
        <taxon>Neoteleostei</taxon>
        <taxon>Acanthomorphata</taxon>
        <taxon>Eupercaria</taxon>
        <taxon>Perciformes</taxon>
        <taxon>Cottioidei</taxon>
        <taxon>Gasterosteales</taxon>
        <taxon>Gasterosteidae</taxon>
        <taxon>Gasterosteus</taxon>
    </lineage>
</organism>
<dbReference type="PANTHER" id="PTHR16515">
    <property type="entry name" value="PR DOMAIN ZINC FINGER PROTEIN"/>
    <property type="match status" value="1"/>
</dbReference>
<dbReference type="SUPFAM" id="SSF57667">
    <property type="entry name" value="beta-beta-alpha zinc fingers"/>
    <property type="match status" value="3"/>
</dbReference>
<keyword evidence="2" id="KW-0479">Metal-binding</keyword>
<dbReference type="InterPro" id="IPR050331">
    <property type="entry name" value="Zinc_finger"/>
</dbReference>
<feature type="domain" description="C2H2-type" evidence="9">
    <location>
        <begin position="435"/>
        <end position="462"/>
    </location>
</feature>
<keyword evidence="4 7" id="KW-0863">Zinc-finger</keyword>
<dbReference type="GO" id="GO:0010468">
    <property type="term" value="P:regulation of gene expression"/>
    <property type="evidence" value="ECO:0007669"/>
    <property type="project" value="TreeGrafter"/>
</dbReference>
<feature type="compositionally biased region" description="Gly residues" evidence="8">
    <location>
        <begin position="411"/>
        <end position="421"/>
    </location>
</feature>
<feature type="region of interest" description="Disordered" evidence="8">
    <location>
        <begin position="92"/>
        <end position="187"/>
    </location>
</feature>
<evidence type="ECO:0000256" key="8">
    <source>
        <dbReference type="SAM" id="MobiDB-lite"/>
    </source>
</evidence>
<feature type="region of interest" description="Disordered" evidence="8">
    <location>
        <begin position="305"/>
        <end position="340"/>
    </location>
</feature>
<reference evidence="10 11" key="1">
    <citation type="journal article" date="2021" name="G3 (Bethesda)">
        <title>Improved contiguity of the threespine stickleback genome using long-read sequencing.</title>
        <authorList>
            <person name="Nath S."/>
            <person name="Shaw D.E."/>
            <person name="White M.A."/>
        </authorList>
    </citation>
    <scope>NUCLEOTIDE SEQUENCE [LARGE SCALE GENOMIC DNA]</scope>
    <source>
        <strain evidence="10 11">Lake Benthic</strain>
    </source>
</reference>
<feature type="compositionally biased region" description="Pro residues" evidence="8">
    <location>
        <begin position="151"/>
        <end position="163"/>
    </location>
</feature>
<dbReference type="Ensembl" id="ENSGACT00000081986.1">
    <property type="protein sequence ID" value="ENSGACP00000032716.1"/>
    <property type="gene ID" value="ENSGACG00000036054.1"/>
</dbReference>
<dbReference type="Pfam" id="PF00096">
    <property type="entry name" value="zf-C2H2"/>
    <property type="match status" value="4"/>
</dbReference>
<evidence type="ECO:0000256" key="3">
    <source>
        <dbReference type="ARBA" id="ARBA00022737"/>
    </source>
</evidence>
<dbReference type="InterPro" id="IPR013087">
    <property type="entry name" value="Znf_C2H2_type"/>
</dbReference>
<evidence type="ECO:0000256" key="5">
    <source>
        <dbReference type="ARBA" id="ARBA00022833"/>
    </source>
</evidence>
<keyword evidence="3" id="KW-0677">Repeat</keyword>